<organism evidence="4 5">
    <name type="scientific">Volvox africanus</name>
    <dbReference type="NCBI Taxonomy" id="51714"/>
    <lineage>
        <taxon>Eukaryota</taxon>
        <taxon>Viridiplantae</taxon>
        <taxon>Chlorophyta</taxon>
        <taxon>core chlorophytes</taxon>
        <taxon>Chlorophyceae</taxon>
        <taxon>CS clade</taxon>
        <taxon>Chlamydomonadales</taxon>
        <taxon>Volvocaceae</taxon>
        <taxon>Volvox</taxon>
    </lineage>
</organism>
<keyword evidence="1" id="KW-0378">Hydrolase</keyword>
<name>A0ABQ5SBG7_9CHLO</name>
<gene>
    <name evidence="4" type="ORF">VaNZ11_011332</name>
</gene>
<evidence type="ECO:0000259" key="3">
    <source>
        <dbReference type="Pfam" id="PF05116"/>
    </source>
</evidence>
<dbReference type="Gene3D" id="3.40.50.1000">
    <property type="entry name" value="HAD superfamily/HAD-like"/>
    <property type="match status" value="2"/>
</dbReference>
<dbReference type="SFLD" id="SFLDG01140">
    <property type="entry name" value="C2.B:_Phosphomannomutase_and_P"/>
    <property type="match status" value="1"/>
</dbReference>
<proteinExistence type="predicted"/>
<dbReference type="InterPro" id="IPR006379">
    <property type="entry name" value="HAD-SF_hydro_IIB"/>
</dbReference>
<feature type="domain" description="Sucrose phosphatase-like" evidence="3">
    <location>
        <begin position="52"/>
        <end position="209"/>
    </location>
</feature>
<dbReference type="NCBIfam" id="TIGR01484">
    <property type="entry name" value="HAD-SF-IIB"/>
    <property type="match status" value="1"/>
</dbReference>
<dbReference type="InterPro" id="IPR051518">
    <property type="entry name" value="Sucrose_Phosphatase"/>
</dbReference>
<dbReference type="SUPFAM" id="SSF56784">
    <property type="entry name" value="HAD-like"/>
    <property type="match status" value="1"/>
</dbReference>
<keyword evidence="5" id="KW-1185">Reference proteome</keyword>
<dbReference type="SFLD" id="SFLDS00003">
    <property type="entry name" value="Haloacid_Dehalogenase"/>
    <property type="match status" value="1"/>
</dbReference>
<dbReference type="Proteomes" id="UP001165090">
    <property type="component" value="Unassembled WGS sequence"/>
</dbReference>
<dbReference type="SFLD" id="SFLDG01141">
    <property type="entry name" value="C2.B.1:_Sucrose_Phosphatase_Li"/>
    <property type="match status" value="1"/>
</dbReference>
<feature type="compositionally biased region" description="Low complexity" evidence="2">
    <location>
        <begin position="608"/>
        <end position="618"/>
    </location>
</feature>
<sequence length="678" mass="73021">MDNSLALQPSISAAAGAAVEPLLDETLKSAHHRCADIGPYDLPFWTHSYAPRLVLVSDLDHTMVQNEDCTHHRLLTFNAMWQIHNTPSKNLLVYSTGRSPRLYRQLWEEAPLLTPAVLICSVGTEIFYLVPEHTAATGGKSDSESGRRYKYEPDAEWEALLDQGWDSQRVLQVAERFPELRRQVKSEQRRHKLSFHVISPEAPTTAPDVATTAMAAAMAAPDDVAAAAMAPPPPPQLPSQRPPSEVLRQLQEDLQHEMLRVKVVYSGGRDVDLLAEGAGKGAALLFLLDRLKRAGRKPLDGVLVCGDSGNDIELFQVPGVFGCVVSNAFVELRNFAKRQQEQGQEQELQQQQTGAPQCTTILQASEPCAGGILQALRNFKLLPSPSPSPPLYDMEHGPSLTGAMVVAHRLLLSKCSAAAATAAATVTSATVFQTTPSPAAAAAAATAAKATKSADNGSLKTFPDGFDVGEGSVRPGGGDAGDGGDSDDVAEVALVDADNVVAAATAAAGIWIDEVRVDIMKPPEEQGEAGSTRQYESAAVAHGELEWRVRCKVRRLMYGSTYGRLISTKSLYLRRRQPLNLQVYQLLPNGRRNLQRRAQLTLTHHHGSSSSGSISSGGLRDAAPPRATLPSWFPTLDSTFMGSVVVLERRVDGLLVVVEEEPHVPGDLMAVVPLPPDS</sequence>
<feature type="domain" description="Sucrose phosphatase-like" evidence="3">
    <location>
        <begin position="244"/>
        <end position="380"/>
    </location>
</feature>
<evidence type="ECO:0000256" key="1">
    <source>
        <dbReference type="ARBA" id="ARBA00022801"/>
    </source>
</evidence>
<protein>
    <recommendedName>
        <fullName evidence="3">Sucrose phosphatase-like domain-containing protein</fullName>
    </recommendedName>
</protein>
<dbReference type="Pfam" id="PF05116">
    <property type="entry name" value="S6PP"/>
    <property type="match status" value="2"/>
</dbReference>
<dbReference type="EMBL" id="BSDZ01000078">
    <property type="protein sequence ID" value="GLI67124.1"/>
    <property type="molecule type" value="Genomic_DNA"/>
</dbReference>
<feature type="region of interest" description="Disordered" evidence="2">
    <location>
        <begin position="453"/>
        <end position="487"/>
    </location>
</feature>
<dbReference type="InterPro" id="IPR023214">
    <property type="entry name" value="HAD_sf"/>
</dbReference>
<comment type="caution">
    <text evidence="4">The sequence shown here is derived from an EMBL/GenBank/DDBJ whole genome shotgun (WGS) entry which is preliminary data.</text>
</comment>
<dbReference type="InterPro" id="IPR036412">
    <property type="entry name" value="HAD-like_sf"/>
</dbReference>
<dbReference type="InterPro" id="IPR006380">
    <property type="entry name" value="SPP-like_dom"/>
</dbReference>
<reference evidence="4 5" key="1">
    <citation type="journal article" date="2023" name="IScience">
        <title>Expanded male sex-determining region conserved during the evolution of homothallism in the green alga Volvox.</title>
        <authorList>
            <person name="Yamamoto K."/>
            <person name="Matsuzaki R."/>
            <person name="Mahakham W."/>
            <person name="Heman W."/>
            <person name="Sekimoto H."/>
            <person name="Kawachi M."/>
            <person name="Minakuchi Y."/>
            <person name="Toyoda A."/>
            <person name="Nozaki H."/>
        </authorList>
    </citation>
    <scope>NUCLEOTIDE SEQUENCE [LARGE SCALE GENOMIC DNA]</scope>
    <source>
        <strain evidence="4 5">NIES-4468</strain>
    </source>
</reference>
<evidence type="ECO:0000313" key="5">
    <source>
        <dbReference type="Proteomes" id="UP001165090"/>
    </source>
</evidence>
<dbReference type="PANTHER" id="PTHR46521">
    <property type="entry name" value="SUCROSE-PHOSPHATASE 2-RELATED"/>
    <property type="match status" value="1"/>
</dbReference>
<evidence type="ECO:0000256" key="2">
    <source>
        <dbReference type="SAM" id="MobiDB-lite"/>
    </source>
</evidence>
<evidence type="ECO:0000313" key="4">
    <source>
        <dbReference type="EMBL" id="GLI67124.1"/>
    </source>
</evidence>
<accession>A0ABQ5SBG7</accession>
<dbReference type="PANTHER" id="PTHR46521:SF4">
    <property type="entry name" value="SUCROSE-PHOSPHATASE 2-RELATED"/>
    <property type="match status" value="1"/>
</dbReference>
<feature type="region of interest" description="Disordered" evidence="2">
    <location>
        <begin position="602"/>
        <end position="622"/>
    </location>
</feature>